<evidence type="ECO:0000313" key="1">
    <source>
        <dbReference type="EMBL" id="AZV77875.1"/>
    </source>
</evidence>
<organism evidence="1 2">
    <name type="scientific">Parasedimentitalea marina</name>
    <dbReference type="NCBI Taxonomy" id="2483033"/>
    <lineage>
        <taxon>Bacteria</taxon>
        <taxon>Pseudomonadati</taxon>
        <taxon>Pseudomonadota</taxon>
        <taxon>Alphaproteobacteria</taxon>
        <taxon>Rhodobacterales</taxon>
        <taxon>Paracoccaceae</taxon>
        <taxon>Parasedimentitalea</taxon>
    </lineage>
</organism>
<proteinExistence type="predicted"/>
<protein>
    <submittedName>
        <fullName evidence="1">Phage tail protein</fullName>
    </submittedName>
</protein>
<dbReference type="RefSeq" id="WP_127748436.1">
    <property type="nucleotide sequence ID" value="NZ_CP033219.1"/>
</dbReference>
<dbReference type="AlphaFoldDB" id="A0A3T0N1I9"/>
<sequence>MTNYRTKDGDMVDAICRSHYGSEAMVELVYEANPGLAKRGPVLPLGLVLILPEKAVEPVAKPLRLWG</sequence>
<accession>A0A3T0N1I9</accession>
<dbReference type="InterPro" id="IPR008861">
    <property type="entry name" value="GpX-like"/>
</dbReference>
<dbReference type="OrthoDB" id="8759063at2"/>
<dbReference type="Proteomes" id="UP000283063">
    <property type="component" value="Chromosome"/>
</dbReference>
<gene>
    <name evidence="1" type="ORF">EBB79_08185</name>
</gene>
<name>A0A3T0N1I9_9RHOB</name>
<evidence type="ECO:0000313" key="2">
    <source>
        <dbReference type="Proteomes" id="UP000283063"/>
    </source>
</evidence>
<dbReference type="EMBL" id="CP033219">
    <property type="protein sequence ID" value="AZV77875.1"/>
    <property type="molecule type" value="Genomic_DNA"/>
</dbReference>
<keyword evidence="2" id="KW-1185">Reference proteome</keyword>
<dbReference type="KEGG" id="sedi:EBB79_08185"/>
<dbReference type="Pfam" id="PF05489">
    <property type="entry name" value="Phage_tail_X"/>
    <property type="match status" value="1"/>
</dbReference>
<reference evidence="1 2" key="1">
    <citation type="submission" date="2018-10" db="EMBL/GenBank/DDBJ databases">
        <title>Parasedimentitalea marina sp. nov., a psychrophilic bacterium isolated from deep seawater of the New Britain Trench.</title>
        <authorList>
            <person name="Cao J."/>
        </authorList>
    </citation>
    <scope>NUCLEOTIDE SEQUENCE [LARGE SCALE GENOMIC DNA]</scope>
    <source>
        <strain evidence="1 2">W43</strain>
    </source>
</reference>